<name>A0A0G0ZB53_9BACT</name>
<organism evidence="1 2">
    <name type="scientific">Candidatus Giovannonibacteria bacterium GW2011_GWF2_42_19</name>
    <dbReference type="NCBI Taxonomy" id="1618659"/>
    <lineage>
        <taxon>Bacteria</taxon>
        <taxon>Candidatus Giovannoniibacteriota</taxon>
    </lineage>
</organism>
<proteinExistence type="predicted"/>
<reference evidence="1 2" key="1">
    <citation type="journal article" date="2015" name="Nature">
        <title>rRNA introns, odd ribosomes, and small enigmatic genomes across a large radiation of phyla.</title>
        <authorList>
            <person name="Brown C.T."/>
            <person name="Hug L.A."/>
            <person name="Thomas B.C."/>
            <person name="Sharon I."/>
            <person name="Castelle C.J."/>
            <person name="Singh A."/>
            <person name="Wilkins M.J."/>
            <person name="Williams K.H."/>
            <person name="Banfield J.F."/>
        </authorList>
    </citation>
    <scope>NUCLEOTIDE SEQUENCE [LARGE SCALE GENOMIC DNA]</scope>
</reference>
<dbReference type="Proteomes" id="UP000034036">
    <property type="component" value="Unassembled WGS sequence"/>
</dbReference>
<evidence type="ECO:0000313" key="1">
    <source>
        <dbReference type="EMBL" id="KKS45942.1"/>
    </source>
</evidence>
<comment type="caution">
    <text evidence="1">The sequence shown here is derived from an EMBL/GenBank/DDBJ whole genome shotgun (WGS) entry which is preliminary data.</text>
</comment>
<gene>
    <name evidence="1" type="ORF">UV11_C0037G0007</name>
</gene>
<dbReference type="AlphaFoldDB" id="A0A0G0ZB53"/>
<accession>A0A0G0ZB53</accession>
<dbReference type="EMBL" id="LCDF01000037">
    <property type="protein sequence ID" value="KKS45942.1"/>
    <property type="molecule type" value="Genomic_DNA"/>
</dbReference>
<evidence type="ECO:0000313" key="2">
    <source>
        <dbReference type="Proteomes" id="UP000034036"/>
    </source>
</evidence>
<protein>
    <submittedName>
        <fullName evidence="1">Uncharacterized protein</fullName>
    </submittedName>
</protein>
<sequence>MVEALNALYRLYANFSGRDKTEALAKSLGIRILHQPWIQNGDALFFESPRVCKIPLFAGDNKITEEIALWTFYHDSSHLILNGTNSPYNTLEAEIICDNFALAMSFAHSGDSFLLCGRIMDEDSFNDLLTCRTREADIQKRAGFLGEKILHECLKIKKRLKGRHGQKEFLSQMAPLFRLANNLRA</sequence>